<keyword evidence="1" id="KW-0732">Signal</keyword>
<name>A0A4S8KQT0_DENBC</name>
<accession>A0A4S8KQT0</accession>
<dbReference type="EMBL" id="ML180263">
    <property type="protein sequence ID" value="THU78096.1"/>
    <property type="molecule type" value="Genomic_DNA"/>
</dbReference>
<gene>
    <name evidence="2" type="ORF">K435DRAFT_973671</name>
</gene>
<keyword evidence="3" id="KW-1185">Reference proteome</keyword>
<feature type="chain" id="PRO_5020292017" description="Hydrophobic surface binding protein" evidence="1">
    <location>
        <begin position="23"/>
        <end position="145"/>
    </location>
</feature>
<evidence type="ECO:0000313" key="3">
    <source>
        <dbReference type="Proteomes" id="UP000297245"/>
    </source>
</evidence>
<evidence type="ECO:0000256" key="1">
    <source>
        <dbReference type="SAM" id="SignalP"/>
    </source>
</evidence>
<evidence type="ECO:0000313" key="2">
    <source>
        <dbReference type="EMBL" id="THU78096.1"/>
    </source>
</evidence>
<organism evidence="2 3">
    <name type="scientific">Dendrothele bispora (strain CBS 962.96)</name>
    <dbReference type="NCBI Taxonomy" id="1314807"/>
    <lineage>
        <taxon>Eukaryota</taxon>
        <taxon>Fungi</taxon>
        <taxon>Dikarya</taxon>
        <taxon>Basidiomycota</taxon>
        <taxon>Agaricomycotina</taxon>
        <taxon>Agaricomycetes</taxon>
        <taxon>Agaricomycetidae</taxon>
        <taxon>Agaricales</taxon>
        <taxon>Agaricales incertae sedis</taxon>
        <taxon>Dendrothele</taxon>
    </lineage>
</organism>
<reference evidence="2 3" key="1">
    <citation type="journal article" date="2019" name="Nat. Ecol. Evol.">
        <title>Megaphylogeny resolves global patterns of mushroom evolution.</title>
        <authorList>
            <person name="Varga T."/>
            <person name="Krizsan K."/>
            <person name="Foldi C."/>
            <person name="Dima B."/>
            <person name="Sanchez-Garcia M."/>
            <person name="Sanchez-Ramirez S."/>
            <person name="Szollosi G.J."/>
            <person name="Szarkandi J.G."/>
            <person name="Papp V."/>
            <person name="Albert L."/>
            <person name="Andreopoulos W."/>
            <person name="Angelini C."/>
            <person name="Antonin V."/>
            <person name="Barry K.W."/>
            <person name="Bougher N.L."/>
            <person name="Buchanan P."/>
            <person name="Buyck B."/>
            <person name="Bense V."/>
            <person name="Catcheside P."/>
            <person name="Chovatia M."/>
            <person name="Cooper J."/>
            <person name="Damon W."/>
            <person name="Desjardin D."/>
            <person name="Finy P."/>
            <person name="Geml J."/>
            <person name="Haridas S."/>
            <person name="Hughes K."/>
            <person name="Justo A."/>
            <person name="Karasinski D."/>
            <person name="Kautmanova I."/>
            <person name="Kiss B."/>
            <person name="Kocsube S."/>
            <person name="Kotiranta H."/>
            <person name="LaButti K.M."/>
            <person name="Lechner B.E."/>
            <person name="Liimatainen K."/>
            <person name="Lipzen A."/>
            <person name="Lukacs Z."/>
            <person name="Mihaltcheva S."/>
            <person name="Morgado L.N."/>
            <person name="Niskanen T."/>
            <person name="Noordeloos M.E."/>
            <person name="Ohm R.A."/>
            <person name="Ortiz-Santana B."/>
            <person name="Ovrebo C."/>
            <person name="Racz N."/>
            <person name="Riley R."/>
            <person name="Savchenko A."/>
            <person name="Shiryaev A."/>
            <person name="Soop K."/>
            <person name="Spirin V."/>
            <person name="Szebenyi C."/>
            <person name="Tomsovsky M."/>
            <person name="Tulloss R.E."/>
            <person name="Uehling J."/>
            <person name="Grigoriev I.V."/>
            <person name="Vagvolgyi C."/>
            <person name="Papp T."/>
            <person name="Martin F.M."/>
            <person name="Miettinen O."/>
            <person name="Hibbett D.S."/>
            <person name="Nagy L.G."/>
        </authorList>
    </citation>
    <scope>NUCLEOTIDE SEQUENCE [LARGE SCALE GENOMIC DNA]</scope>
    <source>
        <strain evidence="2 3">CBS 962.96</strain>
    </source>
</reference>
<sequence>MARFLFTILSFALALLTISVEAAPLQARQVGGIACNVARLQIVTDLAQTNKLLGQVDTTDPATADAVSTAQSGLDSASDGIKTIAGALITGQTAPADARDQVGTGLNDALTALTGLNSADPAVSDTVSKLNQAIDAGNQVVSTCK</sequence>
<proteinExistence type="predicted"/>
<feature type="signal peptide" evidence="1">
    <location>
        <begin position="1"/>
        <end position="22"/>
    </location>
</feature>
<dbReference type="Proteomes" id="UP000297245">
    <property type="component" value="Unassembled WGS sequence"/>
</dbReference>
<evidence type="ECO:0008006" key="4">
    <source>
        <dbReference type="Google" id="ProtNLM"/>
    </source>
</evidence>
<dbReference type="OrthoDB" id="3178264at2759"/>
<protein>
    <recommendedName>
        <fullName evidence="4">Hydrophobic surface binding protein</fullName>
    </recommendedName>
</protein>
<dbReference type="AlphaFoldDB" id="A0A4S8KQT0"/>